<dbReference type="Proteomes" id="UP000026961">
    <property type="component" value="Chromosome 8"/>
</dbReference>
<proteinExistence type="predicted"/>
<accession>A0A0E0AUJ3</accession>
<dbReference type="Gramene" id="OGLUM08G13080.1">
    <property type="protein sequence ID" value="OGLUM08G13080.1"/>
    <property type="gene ID" value="OGLUM08G13080"/>
</dbReference>
<keyword evidence="3" id="KW-1185">Reference proteome</keyword>
<dbReference type="Gene3D" id="1.20.1280.50">
    <property type="match status" value="1"/>
</dbReference>
<reference evidence="2" key="1">
    <citation type="submission" date="2015-04" db="UniProtKB">
        <authorList>
            <consortium name="EnsemblPlants"/>
        </authorList>
    </citation>
    <scope>IDENTIFICATION</scope>
</reference>
<reference evidence="2" key="2">
    <citation type="submission" date="2018-05" db="EMBL/GenBank/DDBJ databases">
        <title>OgluRS3 (Oryza glumaepatula Reference Sequence Version 3).</title>
        <authorList>
            <person name="Zhang J."/>
            <person name="Kudrna D."/>
            <person name="Lee S."/>
            <person name="Talag J."/>
            <person name="Welchert J."/>
            <person name="Wing R.A."/>
        </authorList>
    </citation>
    <scope>NUCLEOTIDE SEQUENCE [LARGE SCALE GENOMIC DNA]</scope>
</reference>
<dbReference type="AlphaFoldDB" id="A0A0E0AUJ3"/>
<evidence type="ECO:0000313" key="3">
    <source>
        <dbReference type="Proteomes" id="UP000026961"/>
    </source>
</evidence>
<name>A0A0E0AUJ3_9ORYZ</name>
<evidence type="ECO:0000259" key="1">
    <source>
        <dbReference type="PROSITE" id="PS50181"/>
    </source>
</evidence>
<dbReference type="Pfam" id="PF00646">
    <property type="entry name" value="F-box"/>
    <property type="match status" value="1"/>
</dbReference>
<organism evidence="2">
    <name type="scientific">Oryza glumipatula</name>
    <dbReference type="NCBI Taxonomy" id="40148"/>
    <lineage>
        <taxon>Eukaryota</taxon>
        <taxon>Viridiplantae</taxon>
        <taxon>Streptophyta</taxon>
        <taxon>Embryophyta</taxon>
        <taxon>Tracheophyta</taxon>
        <taxon>Spermatophyta</taxon>
        <taxon>Magnoliopsida</taxon>
        <taxon>Liliopsida</taxon>
        <taxon>Poales</taxon>
        <taxon>Poaceae</taxon>
        <taxon>BOP clade</taxon>
        <taxon>Oryzoideae</taxon>
        <taxon>Oryzeae</taxon>
        <taxon>Oryzinae</taxon>
        <taxon>Oryza</taxon>
    </lineage>
</organism>
<dbReference type="InterPro" id="IPR036047">
    <property type="entry name" value="F-box-like_dom_sf"/>
</dbReference>
<dbReference type="PANTHER" id="PTHR34591">
    <property type="entry name" value="OS03G0653100 PROTEIN-RELATED"/>
    <property type="match status" value="1"/>
</dbReference>
<dbReference type="EnsemblPlants" id="OGLUM08G13080.1">
    <property type="protein sequence ID" value="OGLUM08G13080.1"/>
    <property type="gene ID" value="OGLUM08G13080"/>
</dbReference>
<dbReference type="HOGENOM" id="CLU_030606_2_3_1"/>
<sequence length="197" mass="22127">MEIMEEPPPAAGGDDDREVELPEDVLAEILRRLPPRSLAASRCVCTDWRSAIDSRRLLRPASSRCRSPAFSSTSTPSGSRSSSLAHLSHRQPWARLPPLPRTFAKLEYGFFDKEFIVFDTTVSLHYEVFNIQFVDVGWYNVKTMDPILKKSEWPPSPLVLCVFSSATGRWEERSFSREGDAAGTVAYGYPCLMGPIK</sequence>
<dbReference type="PROSITE" id="PS50181">
    <property type="entry name" value="FBOX"/>
    <property type="match status" value="1"/>
</dbReference>
<feature type="domain" description="F-box" evidence="1">
    <location>
        <begin position="15"/>
        <end position="61"/>
    </location>
</feature>
<dbReference type="SMART" id="SM00256">
    <property type="entry name" value="FBOX"/>
    <property type="match status" value="1"/>
</dbReference>
<protein>
    <recommendedName>
        <fullName evidence="1">F-box domain-containing protein</fullName>
    </recommendedName>
</protein>
<evidence type="ECO:0000313" key="2">
    <source>
        <dbReference type="EnsemblPlants" id="OGLUM08G13080.1"/>
    </source>
</evidence>
<dbReference type="STRING" id="40148.A0A0E0AUJ3"/>
<dbReference type="SUPFAM" id="SSF81383">
    <property type="entry name" value="F-box domain"/>
    <property type="match status" value="1"/>
</dbReference>
<dbReference type="InterPro" id="IPR001810">
    <property type="entry name" value="F-box_dom"/>
</dbReference>